<evidence type="ECO:0000313" key="4">
    <source>
        <dbReference type="Proteomes" id="UP000321947"/>
    </source>
</evidence>
<dbReference type="EMBL" id="SSTE01011134">
    <property type="protein sequence ID" value="KAA0051644.1"/>
    <property type="molecule type" value="Genomic_DNA"/>
</dbReference>
<reference evidence="3 4" key="1">
    <citation type="submission" date="2019-08" db="EMBL/GenBank/DDBJ databases">
        <title>Draft genome sequences of two oriental melons (Cucumis melo L. var makuwa).</title>
        <authorList>
            <person name="Kwon S.-Y."/>
        </authorList>
    </citation>
    <scope>NUCLEOTIDE SEQUENCE [LARGE SCALE GENOMIC DNA]</scope>
    <source>
        <strain evidence="4">cv. Chang Bougi</strain>
        <strain evidence="3">cv. SW 3</strain>
        <tissue evidence="2">Leaf</tissue>
    </source>
</reference>
<name>A0A5D3BFC4_CUCMM</name>
<dbReference type="OrthoDB" id="618098at2759"/>
<comment type="caution">
    <text evidence="2">The sequence shown here is derived from an EMBL/GenBank/DDBJ whole genome shotgun (WGS) entry which is preliminary data.</text>
</comment>
<gene>
    <name evidence="2" type="ORF">E5676_scaffold234G00670</name>
    <name evidence="1" type="ORF">E6C27_scaffold60G00090</name>
</gene>
<dbReference type="Proteomes" id="UP000321947">
    <property type="component" value="Unassembled WGS sequence"/>
</dbReference>
<evidence type="ECO:0000313" key="1">
    <source>
        <dbReference type="EMBL" id="KAA0051644.1"/>
    </source>
</evidence>
<sequence length="176" mass="20437">MRGLSRSGFGWNDEAKCIIVEKNLFDNWTHLAAKGLLNIPLPYYNKLAYVFGRDRAIDRGTETFIDVRSNGLGGYERFQMLDGNDMEIPTMYSQGFDMSQDDLRAIVELPLRTLQDETTIRKEVLRQLNAMPDLSRLDRAHCSESLFRSLDDMHGFIEIMEEERMDYCTVLLREDP</sequence>
<accession>A0A5D3BFC4</accession>
<dbReference type="Proteomes" id="UP000321393">
    <property type="component" value="Unassembled WGS sequence"/>
</dbReference>
<dbReference type="EMBL" id="SSTD01018505">
    <property type="protein sequence ID" value="TYJ97963.1"/>
    <property type="molecule type" value="Genomic_DNA"/>
</dbReference>
<dbReference type="AlphaFoldDB" id="A0A5D3BFC4"/>
<evidence type="ECO:0000313" key="2">
    <source>
        <dbReference type="EMBL" id="TYJ97963.1"/>
    </source>
</evidence>
<protein>
    <submittedName>
        <fullName evidence="2">Retrotransposon protein</fullName>
    </submittedName>
</protein>
<evidence type="ECO:0000313" key="3">
    <source>
        <dbReference type="Proteomes" id="UP000321393"/>
    </source>
</evidence>
<dbReference type="PANTHER" id="PTHR46250">
    <property type="entry name" value="MYB/SANT-LIKE DNA-BINDING DOMAIN PROTEIN-RELATED"/>
    <property type="match status" value="1"/>
</dbReference>
<proteinExistence type="predicted"/>
<organism evidence="2 4">
    <name type="scientific">Cucumis melo var. makuwa</name>
    <name type="common">Oriental melon</name>
    <dbReference type="NCBI Taxonomy" id="1194695"/>
    <lineage>
        <taxon>Eukaryota</taxon>
        <taxon>Viridiplantae</taxon>
        <taxon>Streptophyta</taxon>
        <taxon>Embryophyta</taxon>
        <taxon>Tracheophyta</taxon>
        <taxon>Spermatophyta</taxon>
        <taxon>Magnoliopsida</taxon>
        <taxon>eudicotyledons</taxon>
        <taxon>Gunneridae</taxon>
        <taxon>Pentapetalae</taxon>
        <taxon>rosids</taxon>
        <taxon>fabids</taxon>
        <taxon>Cucurbitales</taxon>
        <taxon>Cucurbitaceae</taxon>
        <taxon>Benincaseae</taxon>
        <taxon>Cucumis</taxon>
    </lineage>
</organism>
<dbReference type="PANTHER" id="PTHR46250:SF18">
    <property type="entry name" value="MYB_SANT-LIKE DOMAIN-CONTAINING PROTEIN"/>
    <property type="match status" value="1"/>
</dbReference>